<proteinExistence type="inferred from homology"/>
<sequence>MITLENIFKAYDVRGLVPEQFDSEIAHAIGVGFAKFVLGDSSPEERPTKVLVARDMRPSGVELVAEFARGVQSQGLDVVDLGLGSTDLLYFAAGSLNAPGAMFTASHNPAQYNGIKFCRSGARPVGEDSGLSQIRSVAEQELNTPSESNAATGSITQQDLLAAFADHVRSFVDTSVLAPLKIVADTANGMGGLIVPAVFEPLPFNVEIMYGELDGTFPNHPADPIQPENQADLRARVLEVGADIGLAFDGDADRVFLVDEKGEGLSGSTTTAIIAAGILDRNPGETVIHNLICSKTVPEVVVEHGGTPIRTRVGHSFIKEVMAETGAIFGGEHSAHYYFRDNFRADSGIIAAMVVLEQLSVSGQTLSQLREPFERYGDSGEINTKVSDTDQVIEKVAKHYESAEQDRMDGLTVDCGDWWFNLRASNTEPLLRLNLEAADAQACAARVAEVQQVMAD</sequence>
<accession>A0A6J7S066</accession>
<feature type="domain" description="Alpha-D-phosphohexomutase C-terminal" evidence="7">
    <location>
        <begin position="381"/>
        <end position="450"/>
    </location>
</feature>
<evidence type="ECO:0000256" key="6">
    <source>
        <dbReference type="ARBA" id="ARBA00023235"/>
    </source>
</evidence>
<dbReference type="PANTHER" id="PTHR43771">
    <property type="entry name" value="PHOSPHOMANNOMUTASE"/>
    <property type="match status" value="1"/>
</dbReference>
<keyword evidence="5" id="KW-0460">Magnesium</keyword>
<evidence type="ECO:0000259" key="7">
    <source>
        <dbReference type="Pfam" id="PF00408"/>
    </source>
</evidence>
<feature type="domain" description="Alpha-D-phosphohexomutase alpha/beta/alpha" evidence="9">
    <location>
        <begin position="163"/>
        <end position="262"/>
    </location>
</feature>
<dbReference type="CDD" id="cd03089">
    <property type="entry name" value="PMM_PGM"/>
    <property type="match status" value="1"/>
</dbReference>
<gene>
    <name evidence="11" type="ORF">UFOPK2582_00756</name>
    <name evidence="12" type="ORF">UFOPK3046_00694</name>
    <name evidence="13" type="ORF">UFOPK3914_02284</name>
    <name evidence="14" type="ORF">UFOPK4173_00973</name>
    <name evidence="15" type="ORF">UFOPK4354_01496</name>
</gene>
<dbReference type="AlphaFoldDB" id="A0A6J7S066"/>
<evidence type="ECO:0000259" key="10">
    <source>
        <dbReference type="Pfam" id="PF02880"/>
    </source>
</evidence>
<dbReference type="InterPro" id="IPR016055">
    <property type="entry name" value="A-D-PHexomutase_a/b/a-I/II/III"/>
</dbReference>
<comment type="similarity">
    <text evidence="2">Belongs to the phosphohexose mutase family.</text>
</comment>
<dbReference type="GO" id="GO:0016868">
    <property type="term" value="F:intramolecular phosphotransferase activity"/>
    <property type="evidence" value="ECO:0007669"/>
    <property type="project" value="InterPro"/>
</dbReference>
<keyword evidence="4" id="KW-0479">Metal-binding</keyword>
<evidence type="ECO:0000256" key="3">
    <source>
        <dbReference type="ARBA" id="ARBA00022553"/>
    </source>
</evidence>
<dbReference type="SUPFAM" id="SSF53738">
    <property type="entry name" value="Phosphoglucomutase, first 3 domains"/>
    <property type="match status" value="3"/>
</dbReference>
<dbReference type="InterPro" id="IPR036900">
    <property type="entry name" value="A-D-PHexomutase_C_sf"/>
</dbReference>
<evidence type="ECO:0000313" key="11">
    <source>
        <dbReference type="EMBL" id="CAB4697321.1"/>
    </source>
</evidence>
<evidence type="ECO:0000256" key="1">
    <source>
        <dbReference type="ARBA" id="ARBA00001946"/>
    </source>
</evidence>
<comment type="cofactor">
    <cofactor evidence="1">
        <name>Mg(2+)</name>
        <dbReference type="ChEBI" id="CHEBI:18420"/>
    </cofactor>
</comment>
<dbReference type="InterPro" id="IPR005844">
    <property type="entry name" value="A-D-PHexomutase_a/b/a-I"/>
</dbReference>
<reference evidence="14" key="1">
    <citation type="submission" date="2020-05" db="EMBL/GenBank/DDBJ databases">
        <authorList>
            <person name="Chiriac C."/>
            <person name="Salcher M."/>
            <person name="Ghai R."/>
            <person name="Kavagutti S V."/>
        </authorList>
    </citation>
    <scope>NUCLEOTIDE SEQUENCE</scope>
</reference>
<dbReference type="InterPro" id="IPR005846">
    <property type="entry name" value="A-D-PHexomutase_a/b/a-III"/>
</dbReference>
<dbReference type="GO" id="GO:0046872">
    <property type="term" value="F:metal ion binding"/>
    <property type="evidence" value="ECO:0007669"/>
    <property type="project" value="UniProtKB-KW"/>
</dbReference>
<dbReference type="EMBL" id="CAFBOG010000356">
    <property type="protein sequence ID" value="CAB5003299.1"/>
    <property type="molecule type" value="Genomic_DNA"/>
</dbReference>
<protein>
    <submittedName>
        <fullName evidence="14">Unannotated protein</fullName>
    </submittedName>
</protein>
<dbReference type="InterPro" id="IPR005845">
    <property type="entry name" value="A-D-PHexomutase_a/b/a-II"/>
</dbReference>
<evidence type="ECO:0000313" key="12">
    <source>
        <dbReference type="EMBL" id="CAB4803336.1"/>
    </source>
</evidence>
<keyword evidence="3" id="KW-0597">Phosphoprotein</keyword>
<dbReference type="InterPro" id="IPR005841">
    <property type="entry name" value="Alpha-D-phosphohexomutase_SF"/>
</dbReference>
<dbReference type="Gene3D" id="3.30.310.50">
    <property type="entry name" value="Alpha-D-phosphohexomutase, C-terminal domain"/>
    <property type="match status" value="1"/>
</dbReference>
<evidence type="ECO:0000313" key="15">
    <source>
        <dbReference type="EMBL" id="CAB5068420.1"/>
    </source>
</evidence>
<feature type="domain" description="Alpha-D-phosphohexomutase alpha/beta/alpha" evidence="10">
    <location>
        <begin position="267"/>
        <end position="376"/>
    </location>
</feature>
<dbReference type="Pfam" id="PF00408">
    <property type="entry name" value="PGM_PMM_IV"/>
    <property type="match status" value="1"/>
</dbReference>
<evidence type="ECO:0000256" key="4">
    <source>
        <dbReference type="ARBA" id="ARBA00022723"/>
    </source>
</evidence>
<dbReference type="Pfam" id="PF02879">
    <property type="entry name" value="PGM_PMM_II"/>
    <property type="match status" value="1"/>
</dbReference>
<dbReference type="Pfam" id="PF02880">
    <property type="entry name" value="PGM_PMM_III"/>
    <property type="match status" value="1"/>
</dbReference>
<evidence type="ECO:0000313" key="14">
    <source>
        <dbReference type="EMBL" id="CAB5034406.1"/>
    </source>
</evidence>
<evidence type="ECO:0000256" key="2">
    <source>
        <dbReference type="ARBA" id="ARBA00010231"/>
    </source>
</evidence>
<dbReference type="EMBL" id="CAEZXS010000073">
    <property type="protein sequence ID" value="CAB4697321.1"/>
    <property type="molecule type" value="Genomic_DNA"/>
</dbReference>
<dbReference type="GO" id="GO:0005975">
    <property type="term" value="P:carbohydrate metabolic process"/>
    <property type="evidence" value="ECO:0007669"/>
    <property type="project" value="InterPro"/>
</dbReference>
<dbReference type="Gene3D" id="3.40.120.10">
    <property type="entry name" value="Alpha-D-Glucose-1,6-Bisphosphate, subunit A, domain 3"/>
    <property type="match status" value="3"/>
</dbReference>
<evidence type="ECO:0000259" key="9">
    <source>
        <dbReference type="Pfam" id="PF02879"/>
    </source>
</evidence>
<name>A0A6J7S066_9ZZZZ</name>
<keyword evidence="6" id="KW-0413">Isomerase</keyword>
<feature type="domain" description="Alpha-D-phosphohexomutase alpha/beta/alpha" evidence="8">
    <location>
        <begin position="6"/>
        <end position="139"/>
    </location>
</feature>
<dbReference type="Pfam" id="PF02878">
    <property type="entry name" value="PGM_PMM_I"/>
    <property type="match status" value="1"/>
</dbReference>
<organism evidence="14">
    <name type="scientific">freshwater metagenome</name>
    <dbReference type="NCBI Taxonomy" id="449393"/>
    <lineage>
        <taxon>unclassified sequences</taxon>
        <taxon>metagenomes</taxon>
        <taxon>ecological metagenomes</taxon>
    </lineage>
</organism>
<dbReference type="SUPFAM" id="SSF55957">
    <property type="entry name" value="Phosphoglucomutase, C-terminal domain"/>
    <property type="match status" value="1"/>
</dbReference>
<dbReference type="EMBL" id="CAFBPW010000099">
    <property type="protein sequence ID" value="CAB5034406.1"/>
    <property type="molecule type" value="Genomic_DNA"/>
</dbReference>
<dbReference type="EMBL" id="CAFBQW010000194">
    <property type="protein sequence ID" value="CAB5068420.1"/>
    <property type="molecule type" value="Genomic_DNA"/>
</dbReference>
<evidence type="ECO:0000259" key="8">
    <source>
        <dbReference type="Pfam" id="PF02878"/>
    </source>
</evidence>
<evidence type="ECO:0000256" key="5">
    <source>
        <dbReference type="ARBA" id="ARBA00022842"/>
    </source>
</evidence>
<dbReference type="EMBL" id="CAFAAQ010000046">
    <property type="protein sequence ID" value="CAB4803336.1"/>
    <property type="molecule type" value="Genomic_DNA"/>
</dbReference>
<dbReference type="InterPro" id="IPR005843">
    <property type="entry name" value="A-D-PHexomutase_C"/>
</dbReference>
<dbReference type="PANTHER" id="PTHR43771:SF1">
    <property type="entry name" value="PHOSPHOMANNOMUTASE"/>
    <property type="match status" value="1"/>
</dbReference>
<dbReference type="PRINTS" id="PR00509">
    <property type="entry name" value="PGMPMM"/>
</dbReference>
<evidence type="ECO:0000313" key="13">
    <source>
        <dbReference type="EMBL" id="CAB5003299.1"/>
    </source>
</evidence>